<name>H5XFW6_9PSEU</name>
<comment type="similarity">
    <text evidence="8">Belongs to the CN hydrolase family. Apolipoprotein N-acyltransferase subfamily.</text>
</comment>
<dbReference type="InterPro" id="IPR045378">
    <property type="entry name" value="LNT_N"/>
</dbReference>
<feature type="region of interest" description="Disordered" evidence="9">
    <location>
        <begin position="1"/>
        <end position="26"/>
    </location>
</feature>
<dbReference type="Pfam" id="PF20154">
    <property type="entry name" value="LNT_N"/>
    <property type="match status" value="1"/>
</dbReference>
<evidence type="ECO:0000256" key="5">
    <source>
        <dbReference type="ARBA" id="ARBA00022989"/>
    </source>
</evidence>
<dbReference type="STRING" id="882082.SaccyDRAFT_2667"/>
<dbReference type="NCBIfam" id="TIGR00546">
    <property type="entry name" value="lnt"/>
    <property type="match status" value="1"/>
</dbReference>
<accession>H5XFW6</accession>
<protein>
    <recommendedName>
        <fullName evidence="8">Apolipoprotein N-acyltransferase</fullName>
        <shortName evidence="8">ALP N-acyltransferase</shortName>
        <ecNumber evidence="8">2.3.1.269</ecNumber>
    </recommendedName>
</protein>
<sequence>MSQVLPAQGSGETGTQSTGRARDESVGASQVKRRWVVSITSVAAGGLLLAVSFPPRPWWWLAPVAFALLGLALRGRRARAGAGYGFVFGLAFFLPHLFWIQDFLGAELGPVPWLALSTVMAAFVAAACALLPLVGRLPAAPLWMALVFLAQEAVRSRFPFNGFPWGRVAFGQVDGPFLSLGSIGGAPLVGFAVLLTGFGLAALIAHVHEHGLRPSPAWCTPVSAALVPVIAALLVWPTVGTEPQDGTRTVAVVQGNAPNIGLGLLGQRSTLRRHHLQASQELATRIRSGALPRPDLVVWPETATEITGPDQAIDNIVADLGAPTLIGALYQPPTGSSQNAVIAWDPHTGQGQRYAKQELVPFAEYIPLRSIAALFTPFADTTDLTAGTRPGVLDIADTTVGIAICYEAAYDHVSREATNQGAQLLVVPTNNAWYGRGEMTYQQLAMSRLRAVEHGRAVIVAATSGVSAIIRPDGSLAQITDMFTTASLIEDVPLRHTTTLADRLGPWTERGLTILAVVGILAAAHSHQRPRHVGEISSDDATS</sequence>
<dbReference type="EC" id="2.3.1.269" evidence="8"/>
<feature type="transmembrane region" description="Helical" evidence="8">
    <location>
        <begin position="178"/>
        <end position="205"/>
    </location>
</feature>
<feature type="compositionally biased region" description="Low complexity" evidence="9">
    <location>
        <begin position="8"/>
        <end position="19"/>
    </location>
</feature>
<feature type="transmembrane region" description="Helical" evidence="8">
    <location>
        <begin position="217"/>
        <end position="236"/>
    </location>
</feature>
<dbReference type="HOGENOM" id="CLU_019563_0_1_11"/>
<evidence type="ECO:0000259" key="10">
    <source>
        <dbReference type="PROSITE" id="PS50263"/>
    </source>
</evidence>
<dbReference type="SUPFAM" id="SSF56317">
    <property type="entry name" value="Carbon-nitrogen hydrolase"/>
    <property type="match status" value="1"/>
</dbReference>
<keyword evidence="12" id="KW-1185">Reference proteome</keyword>
<evidence type="ECO:0000256" key="2">
    <source>
        <dbReference type="ARBA" id="ARBA00022475"/>
    </source>
</evidence>
<comment type="pathway">
    <text evidence="8">Protein modification; lipoprotein biosynthesis (N-acyl transfer).</text>
</comment>
<dbReference type="eggNOG" id="COG0815">
    <property type="taxonomic scope" value="Bacteria"/>
</dbReference>
<feature type="transmembrane region" description="Helical" evidence="8">
    <location>
        <begin position="35"/>
        <end position="52"/>
    </location>
</feature>
<feature type="transmembrane region" description="Helical" evidence="8">
    <location>
        <begin position="58"/>
        <end position="75"/>
    </location>
</feature>
<comment type="function">
    <text evidence="8">Catalyzes the phospholipid dependent N-acylation of the N-terminal cysteine of apolipoprotein, the last step in lipoprotein maturation.</text>
</comment>
<dbReference type="GO" id="GO:0016410">
    <property type="term" value="F:N-acyltransferase activity"/>
    <property type="evidence" value="ECO:0007669"/>
    <property type="project" value="UniProtKB-UniRule"/>
</dbReference>
<dbReference type="AlphaFoldDB" id="H5XFW6"/>
<evidence type="ECO:0000313" key="12">
    <source>
        <dbReference type="Proteomes" id="UP000002791"/>
    </source>
</evidence>
<dbReference type="PROSITE" id="PS50263">
    <property type="entry name" value="CN_HYDROLASE"/>
    <property type="match status" value="1"/>
</dbReference>
<evidence type="ECO:0000256" key="3">
    <source>
        <dbReference type="ARBA" id="ARBA00022679"/>
    </source>
</evidence>
<keyword evidence="5 8" id="KW-1133">Transmembrane helix</keyword>
<dbReference type="OrthoDB" id="9804277at2"/>
<keyword evidence="11" id="KW-0449">Lipoprotein</keyword>
<dbReference type="InterPro" id="IPR003010">
    <property type="entry name" value="C-N_Hydrolase"/>
</dbReference>
<keyword evidence="2 8" id="KW-1003">Cell membrane</keyword>
<comment type="catalytic activity">
    <reaction evidence="8">
        <text>N-terminal S-1,2-diacyl-sn-glyceryl-L-cysteinyl-[lipoprotein] + a glycerophospholipid = N-acyl-S-1,2-diacyl-sn-glyceryl-L-cysteinyl-[lipoprotein] + a 2-acyl-sn-glycero-3-phospholipid + H(+)</text>
        <dbReference type="Rhea" id="RHEA:48228"/>
        <dbReference type="Rhea" id="RHEA-COMP:14681"/>
        <dbReference type="Rhea" id="RHEA-COMP:14684"/>
        <dbReference type="ChEBI" id="CHEBI:15378"/>
        <dbReference type="ChEBI" id="CHEBI:136912"/>
        <dbReference type="ChEBI" id="CHEBI:140656"/>
        <dbReference type="ChEBI" id="CHEBI:140657"/>
        <dbReference type="ChEBI" id="CHEBI:140660"/>
        <dbReference type="EC" id="2.3.1.269"/>
    </reaction>
</comment>
<evidence type="ECO:0000256" key="9">
    <source>
        <dbReference type="SAM" id="MobiDB-lite"/>
    </source>
</evidence>
<dbReference type="HAMAP" id="MF_01148">
    <property type="entry name" value="Lnt"/>
    <property type="match status" value="1"/>
</dbReference>
<feature type="transmembrane region" description="Helical" evidence="8">
    <location>
        <begin position="82"/>
        <end position="101"/>
    </location>
</feature>
<dbReference type="EMBL" id="CM001440">
    <property type="protein sequence ID" value="EHR61522.1"/>
    <property type="molecule type" value="Genomic_DNA"/>
</dbReference>
<dbReference type="PANTHER" id="PTHR38686">
    <property type="entry name" value="APOLIPOPROTEIN N-ACYLTRANSFERASE"/>
    <property type="match status" value="1"/>
</dbReference>
<dbReference type="GO" id="GO:0042158">
    <property type="term" value="P:lipoprotein biosynthetic process"/>
    <property type="evidence" value="ECO:0007669"/>
    <property type="project" value="UniProtKB-UniRule"/>
</dbReference>
<feature type="transmembrane region" description="Helical" evidence="8">
    <location>
        <begin position="113"/>
        <end position="133"/>
    </location>
</feature>
<evidence type="ECO:0000256" key="8">
    <source>
        <dbReference type="HAMAP-Rule" id="MF_01148"/>
    </source>
</evidence>
<reference evidence="11 12" key="1">
    <citation type="submission" date="2011-11" db="EMBL/GenBank/DDBJ databases">
        <title>The Noncontiguous Finished sequence of Saccharomonospora cyanea NA-134.</title>
        <authorList>
            <consortium name="US DOE Joint Genome Institute"/>
            <person name="Lucas S."/>
            <person name="Han J."/>
            <person name="Lapidus A."/>
            <person name="Cheng J.-F."/>
            <person name="Goodwin L."/>
            <person name="Pitluck S."/>
            <person name="Peters L."/>
            <person name="Ovchinnikova G."/>
            <person name="Lu M."/>
            <person name="Detter J.C."/>
            <person name="Han C."/>
            <person name="Tapia R."/>
            <person name="Land M."/>
            <person name="Hauser L."/>
            <person name="Kyrpides N."/>
            <person name="Ivanova N."/>
            <person name="Pagani I."/>
            <person name="Brambilla E.-M."/>
            <person name="Klenk H.-P."/>
            <person name="Woyke T."/>
        </authorList>
    </citation>
    <scope>NUCLEOTIDE SEQUENCE [LARGE SCALE GENOMIC DNA]</scope>
    <source>
        <strain evidence="11 12">NA-134</strain>
    </source>
</reference>
<comment type="subcellular location">
    <subcellularLocation>
        <location evidence="1 8">Cell membrane</location>
        <topology evidence="1 8">Multi-pass membrane protein</topology>
    </subcellularLocation>
</comment>
<dbReference type="Proteomes" id="UP000002791">
    <property type="component" value="Chromosome"/>
</dbReference>
<organism evidence="11 12">
    <name type="scientific">Saccharomonospora cyanea NA-134</name>
    <dbReference type="NCBI Taxonomy" id="882082"/>
    <lineage>
        <taxon>Bacteria</taxon>
        <taxon>Bacillati</taxon>
        <taxon>Actinomycetota</taxon>
        <taxon>Actinomycetes</taxon>
        <taxon>Pseudonocardiales</taxon>
        <taxon>Pseudonocardiaceae</taxon>
        <taxon>Saccharomonospora</taxon>
    </lineage>
</organism>
<dbReference type="Gene3D" id="3.60.110.10">
    <property type="entry name" value="Carbon-nitrogen hydrolase"/>
    <property type="match status" value="1"/>
</dbReference>
<dbReference type="RefSeq" id="WP_005438215.1">
    <property type="nucleotide sequence ID" value="NZ_CM001440.1"/>
</dbReference>
<dbReference type="InterPro" id="IPR036526">
    <property type="entry name" value="C-N_Hydrolase_sf"/>
</dbReference>
<keyword evidence="6 8" id="KW-0472">Membrane</keyword>
<dbReference type="Pfam" id="PF00795">
    <property type="entry name" value="CN_hydrolase"/>
    <property type="match status" value="1"/>
</dbReference>
<evidence type="ECO:0000256" key="7">
    <source>
        <dbReference type="ARBA" id="ARBA00023315"/>
    </source>
</evidence>
<keyword evidence="7 8" id="KW-0012">Acyltransferase</keyword>
<dbReference type="UniPathway" id="UPA00666"/>
<evidence type="ECO:0000256" key="4">
    <source>
        <dbReference type="ARBA" id="ARBA00022692"/>
    </source>
</evidence>
<evidence type="ECO:0000256" key="6">
    <source>
        <dbReference type="ARBA" id="ARBA00023136"/>
    </source>
</evidence>
<gene>
    <name evidence="8" type="primary">lnt</name>
    <name evidence="11" type="ORF">SaccyDRAFT_2667</name>
</gene>
<dbReference type="InterPro" id="IPR004563">
    <property type="entry name" value="Apolipo_AcylTrfase"/>
</dbReference>
<evidence type="ECO:0000313" key="11">
    <source>
        <dbReference type="EMBL" id="EHR61522.1"/>
    </source>
</evidence>
<keyword evidence="3 8" id="KW-0808">Transferase</keyword>
<feature type="transmembrane region" description="Helical" evidence="8">
    <location>
        <begin position="140"/>
        <end position="158"/>
    </location>
</feature>
<evidence type="ECO:0000256" key="1">
    <source>
        <dbReference type="ARBA" id="ARBA00004651"/>
    </source>
</evidence>
<proteinExistence type="inferred from homology"/>
<feature type="domain" description="CN hydrolase" evidence="10">
    <location>
        <begin position="248"/>
        <end position="494"/>
    </location>
</feature>
<keyword evidence="4 8" id="KW-0812">Transmembrane</keyword>
<dbReference type="PANTHER" id="PTHR38686:SF1">
    <property type="entry name" value="APOLIPOPROTEIN N-ACYLTRANSFERASE"/>
    <property type="match status" value="1"/>
</dbReference>
<dbReference type="GO" id="GO:0005886">
    <property type="term" value="C:plasma membrane"/>
    <property type="evidence" value="ECO:0007669"/>
    <property type="project" value="UniProtKB-SubCell"/>
</dbReference>
<dbReference type="CDD" id="cd07571">
    <property type="entry name" value="ALP_N-acyl_transferase"/>
    <property type="match status" value="1"/>
</dbReference>